<keyword evidence="6" id="KW-0902">Two-component regulatory system</keyword>
<evidence type="ECO:0000256" key="8">
    <source>
        <dbReference type="ARBA" id="ARBA00023159"/>
    </source>
</evidence>
<dbReference type="InterPro" id="IPR058031">
    <property type="entry name" value="AAA_lid_NorR"/>
</dbReference>
<dbReference type="InterPro" id="IPR009057">
    <property type="entry name" value="Homeodomain-like_sf"/>
</dbReference>
<evidence type="ECO:0000256" key="4">
    <source>
        <dbReference type="ARBA" id="ARBA00022741"/>
    </source>
</evidence>
<proteinExistence type="predicted"/>
<dbReference type="GO" id="GO:0043565">
    <property type="term" value="F:sequence-specific DNA binding"/>
    <property type="evidence" value="ECO:0007669"/>
    <property type="project" value="InterPro"/>
</dbReference>
<protein>
    <recommendedName>
        <fullName evidence="3">Nif-specific regulatory protein</fullName>
    </recommendedName>
</protein>
<dbReference type="Gene3D" id="1.10.8.60">
    <property type="match status" value="1"/>
</dbReference>
<dbReference type="InterPro" id="IPR027417">
    <property type="entry name" value="P-loop_NTPase"/>
</dbReference>
<comment type="function">
    <text evidence="1">Required for activation of most nif operons, which are directly involved in nitrogen fixation.</text>
</comment>
<reference evidence="12" key="1">
    <citation type="submission" date="2019-03" db="EMBL/GenBank/DDBJ databases">
        <authorList>
            <person name="Li J."/>
        </authorList>
    </citation>
    <scope>NUCLEOTIDE SEQUENCE [LARGE SCALE GENOMIC DNA]</scope>
    <source>
        <strain evidence="12">2251</strain>
    </source>
</reference>
<keyword evidence="4" id="KW-0547">Nucleotide-binding</keyword>
<evidence type="ECO:0000256" key="9">
    <source>
        <dbReference type="ARBA" id="ARBA00023163"/>
    </source>
</evidence>
<evidence type="ECO:0000256" key="5">
    <source>
        <dbReference type="ARBA" id="ARBA00022840"/>
    </source>
</evidence>
<dbReference type="RefSeq" id="WP_135313467.1">
    <property type="nucleotide sequence ID" value="NZ_CP038439.1"/>
</dbReference>
<evidence type="ECO:0000313" key="12">
    <source>
        <dbReference type="Proteomes" id="UP000296374"/>
    </source>
</evidence>
<dbReference type="PANTHER" id="PTHR32071">
    <property type="entry name" value="TRANSCRIPTIONAL REGULATORY PROTEIN"/>
    <property type="match status" value="1"/>
</dbReference>
<dbReference type="AlphaFoldDB" id="A0A4P7HLY9"/>
<dbReference type="SUPFAM" id="SSF52540">
    <property type="entry name" value="P-loop containing nucleoside triphosphate hydrolases"/>
    <property type="match status" value="1"/>
</dbReference>
<evidence type="ECO:0000256" key="7">
    <source>
        <dbReference type="ARBA" id="ARBA00023015"/>
    </source>
</evidence>
<dbReference type="Gene3D" id="3.40.50.300">
    <property type="entry name" value="P-loop containing nucleotide triphosphate hydrolases"/>
    <property type="match status" value="1"/>
</dbReference>
<dbReference type="Gene3D" id="1.10.10.60">
    <property type="entry name" value="Homeodomain-like"/>
    <property type="match status" value="1"/>
</dbReference>
<gene>
    <name evidence="11" type="ORF">E4191_11120</name>
</gene>
<dbReference type="Pfam" id="PF00158">
    <property type="entry name" value="Sigma54_activat"/>
    <property type="match status" value="1"/>
</dbReference>
<dbReference type="PROSITE" id="PS00676">
    <property type="entry name" value="SIGMA54_INTERACT_2"/>
    <property type="match status" value="1"/>
</dbReference>
<keyword evidence="7" id="KW-0805">Transcription regulation</keyword>
<dbReference type="Pfam" id="PF25601">
    <property type="entry name" value="AAA_lid_14"/>
    <property type="match status" value="1"/>
</dbReference>
<dbReference type="SUPFAM" id="SSF46689">
    <property type="entry name" value="Homeodomain-like"/>
    <property type="match status" value="1"/>
</dbReference>
<dbReference type="GO" id="GO:0005524">
    <property type="term" value="F:ATP binding"/>
    <property type="evidence" value="ECO:0007669"/>
    <property type="project" value="UniProtKB-KW"/>
</dbReference>
<dbReference type="PANTHER" id="PTHR32071:SF14">
    <property type="entry name" value="TRANSCRIPTIONAL REGULATORY PROTEIN RTCR"/>
    <property type="match status" value="1"/>
</dbReference>
<dbReference type="EMBL" id="CP038439">
    <property type="protein sequence ID" value="QBX35185.1"/>
    <property type="molecule type" value="Genomic_DNA"/>
</dbReference>
<dbReference type="PRINTS" id="PR01590">
    <property type="entry name" value="HTHFIS"/>
</dbReference>
<keyword evidence="9" id="KW-0804">Transcription</keyword>
<evidence type="ECO:0000256" key="1">
    <source>
        <dbReference type="ARBA" id="ARBA00002167"/>
    </source>
</evidence>
<dbReference type="InterPro" id="IPR002197">
    <property type="entry name" value="HTH_Fis"/>
</dbReference>
<dbReference type="SMART" id="SM00382">
    <property type="entry name" value="AAA"/>
    <property type="match status" value="1"/>
</dbReference>
<dbReference type="InterPro" id="IPR025943">
    <property type="entry name" value="Sigma_54_int_dom_ATP-bd_2"/>
</dbReference>
<keyword evidence="5" id="KW-0067">ATP-binding</keyword>
<feature type="domain" description="Sigma-54 factor interaction" evidence="10">
    <location>
        <begin position="5"/>
        <end position="234"/>
    </location>
</feature>
<evidence type="ECO:0000313" key="11">
    <source>
        <dbReference type="EMBL" id="QBX35185.1"/>
    </source>
</evidence>
<dbReference type="FunFam" id="3.40.50.300:FF:000006">
    <property type="entry name" value="DNA-binding transcriptional regulator NtrC"/>
    <property type="match status" value="1"/>
</dbReference>
<dbReference type="InterPro" id="IPR003593">
    <property type="entry name" value="AAA+_ATPase"/>
</dbReference>
<dbReference type="Pfam" id="PF02954">
    <property type="entry name" value="HTH_8"/>
    <property type="match status" value="1"/>
</dbReference>
<evidence type="ECO:0000256" key="2">
    <source>
        <dbReference type="ARBA" id="ARBA00011135"/>
    </source>
</evidence>
<evidence type="ECO:0000256" key="3">
    <source>
        <dbReference type="ARBA" id="ARBA00015308"/>
    </source>
</evidence>
<name>A0A4P7HLY9_9RHOB</name>
<evidence type="ECO:0000259" key="10">
    <source>
        <dbReference type="PROSITE" id="PS50045"/>
    </source>
</evidence>
<dbReference type="PROSITE" id="PS50045">
    <property type="entry name" value="SIGMA54_INTERACT_4"/>
    <property type="match status" value="1"/>
</dbReference>
<dbReference type="InterPro" id="IPR002078">
    <property type="entry name" value="Sigma_54_int"/>
</dbReference>
<comment type="subunit">
    <text evidence="2">Interacts with sigma-54.</text>
</comment>
<evidence type="ECO:0000256" key="6">
    <source>
        <dbReference type="ARBA" id="ARBA00023012"/>
    </source>
</evidence>
<dbReference type="CDD" id="cd00009">
    <property type="entry name" value="AAA"/>
    <property type="match status" value="1"/>
</dbReference>
<dbReference type="GO" id="GO:0000160">
    <property type="term" value="P:phosphorelay signal transduction system"/>
    <property type="evidence" value="ECO:0007669"/>
    <property type="project" value="UniProtKB-KW"/>
</dbReference>
<accession>A0A4P7HLY9</accession>
<dbReference type="GO" id="GO:0006355">
    <property type="term" value="P:regulation of DNA-templated transcription"/>
    <property type="evidence" value="ECO:0007669"/>
    <property type="project" value="InterPro"/>
</dbReference>
<dbReference type="Proteomes" id="UP000296374">
    <property type="component" value="Chromosome"/>
</dbReference>
<keyword evidence="8" id="KW-0010">Activator</keyword>
<organism evidence="11 12">
    <name type="scientific">Paracoccus liaowanqingii</name>
    <dbReference type="NCBI Taxonomy" id="2560053"/>
    <lineage>
        <taxon>Bacteria</taxon>
        <taxon>Pseudomonadati</taxon>
        <taxon>Pseudomonadota</taxon>
        <taxon>Alphaproteobacteria</taxon>
        <taxon>Rhodobacterales</taxon>
        <taxon>Paracoccaceae</taxon>
        <taxon>Paracoccus</taxon>
    </lineage>
</organism>
<dbReference type="KEGG" id="plia:E4191_11120"/>
<sequence length="326" mass="36029">MTPKIIYRSKAQFALLQKLSKVAKTSAEILITGPSGVGKELYASYIHAESLRASKPFVAVNCANLSVDMIENEIFGHARGAFTGAVTSTNGLAAAAEGGTLFLDEVDALPFPCQAKLLRFAQAREYRRLGEPHTRKANVRLISASNVDLVERVRCGAFREDLFFRLRVVPVSIPPLSERPEDIPALVEHFVTTYAQEYGVPPVEFGSAARERMQAYGWPGNVRELESCVRYLTCLDLGRPARPDDLPLLALEPPPATEGEDGARPTELSLKLGKSRVIESFERAYIDAALRNSRGNVAEAARMSGKHRRAFFELMRRHGIDAEVFR</sequence>